<sequence>MVEGQVLVLDSQGYLLGSPDTTVAKQVLLGRKAVVVCCGGISISGNCHRNNKLKYLGFLPKRMNTNPSSGPGCSGAPQEKADGGSCCPQGCVSEAYSEVCLPRVPGS</sequence>
<evidence type="ECO:0000313" key="2">
    <source>
        <dbReference type="Proteomes" id="UP000291000"/>
    </source>
</evidence>
<dbReference type="InterPro" id="IPR036899">
    <property type="entry name" value="Ribosomal_uL13_sf"/>
</dbReference>
<organism evidence="1 2">
    <name type="scientific">Capra hircus</name>
    <name type="common">Goat</name>
    <dbReference type="NCBI Taxonomy" id="9925"/>
    <lineage>
        <taxon>Eukaryota</taxon>
        <taxon>Metazoa</taxon>
        <taxon>Chordata</taxon>
        <taxon>Craniata</taxon>
        <taxon>Vertebrata</taxon>
        <taxon>Euteleostomi</taxon>
        <taxon>Mammalia</taxon>
        <taxon>Eutheria</taxon>
        <taxon>Laurasiatheria</taxon>
        <taxon>Artiodactyla</taxon>
        <taxon>Ruminantia</taxon>
        <taxon>Pecora</taxon>
        <taxon>Bovidae</taxon>
        <taxon>Caprinae</taxon>
        <taxon>Capra</taxon>
    </lineage>
</organism>
<dbReference type="SUPFAM" id="SSF52161">
    <property type="entry name" value="Ribosomal protein L13"/>
    <property type="match status" value="1"/>
</dbReference>
<proteinExistence type="predicted"/>
<dbReference type="Bgee" id="ENSCHIG00000019937">
    <property type="expression patterns" value="Expressed in ovary and 1 other cell type or tissue"/>
</dbReference>
<evidence type="ECO:0000313" key="1">
    <source>
        <dbReference type="Ensembl" id="ENSCHIP00000021691.1"/>
    </source>
</evidence>
<protein>
    <submittedName>
        <fullName evidence="1">Uncharacterized protein</fullName>
    </submittedName>
</protein>
<dbReference type="OMA" id="SISGNCH"/>
<dbReference type="Gene3D" id="3.90.1180.10">
    <property type="entry name" value="Ribosomal protein L13"/>
    <property type="match status" value="1"/>
</dbReference>
<dbReference type="Proteomes" id="UP000291000">
    <property type="component" value="Unassembled WGS sequence"/>
</dbReference>
<name>A0A452FBR4_CAPHI</name>
<reference evidence="1" key="2">
    <citation type="submission" date="2025-08" db="UniProtKB">
        <authorList>
            <consortium name="Ensembl"/>
        </authorList>
    </citation>
    <scope>IDENTIFICATION</scope>
</reference>
<dbReference type="GO" id="GO:0003735">
    <property type="term" value="F:structural constituent of ribosome"/>
    <property type="evidence" value="ECO:0007669"/>
    <property type="project" value="InterPro"/>
</dbReference>
<reference evidence="2" key="1">
    <citation type="submission" date="2016-04" db="EMBL/GenBank/DDBJ databases">
        <title>Polished mammalian reference genomes with single-molecule sequencing and chromosome conformation capture applied to the Capra hircus genome.</title>
        <authorList>
            <person name="Bickhart D.M."/>
            <person name="Koren S."/>
            <person name="Rosen B."/>
            <person name="Hastie A."/>
            <person name="Liachko I."/>
            <person name="Sullivan S.T."/>
            <person name="Burton J."/>
            <person name="Sayre B.L."/>
            <person name="Huson H.J."/>
            <person name="Lee J."/>
            <person name="Lam E."/>
            <person name="Kelley C.M."/>
            <person name="Hutchison J.L."/>
            <person name="Zhou Y."/>
            <person name="Sun J."/>
            <person name="Crisa A."/>
            <person name="Schwartz J.C."/>
            <person name="Hammond J.A."/>
            <person name="Schroeder S.G."/>
            <person name="Liu G.E."/>
            <person name="Dunham M."/>
            <person name="Shendure J."/>
            <person name="Sonstegard T.S."/>
            <person name="Phillippy A.M."/>
            <person name="Van Tassell C.P."/>
            <person name="Smith T.P."/>
        </authorList>
    </citation>
    <scope>NUCLEOTIDE SEQUENCE [LARGE SCALE GENOMIC DNA]</scope>
</reference>
<dbReference type="GO" id="GO:0006412">
    <property type="term" value="P:translation"/>
    <property type="evidence" value="ECO:0007669"/>
    <property type="project" value="InterPro"/>
</dbReference>
<accession>A0A452FBR4</accession>
<keyword evidence="2" id="KW-1185">Reference proteome</keyword>
<dbReference type="GO" id="GO:0005840">
    <property type="term" value="C:ribosome"/>
    <property type="evidence" value="ECO:0007669"/>
    <property type="project" value="InterPro"/>
</dbReference>
<dbReference type="AlphaFoldDB" id="A0A452FBR4"/>
<dbReference type="Ensembl" id="ENSCHIT00000029544.1">
    <property type="protein sequence ID" value="ENSCHIP00000021691.1"/>
    <property type="gene ID" value="ENSCHIG00000019937.1"/>
</dbReference>
<dbReference type="STRING" id="9925.ENSCHIP00000021691"/>
<dbReference type="GeneTree" id="ENSGT00950000185527"/>
<reference evidence="1" key="3">
    <citation type="submission" date="2025-09" db="UniProtKB">
        <authorList>
            <consortium name="Ensembl"/>
        </authorList>
    </citation>
    <scope>IDENTIFICATION</scope>
</reference>